<dbReference type="PATRIC" id="fig|59561.3.peg.1611"/>
<comment type="similarity">
    <text evidence="1 3">Belongs to the short-chain dehydrogenases/reductases (SDR) family.</text>
</comment>
<accession>A0A0W1KHR7</accession>
<dbReference type="EC" id="1.1.1.69" evidence="4"/>
<dbReference type="OrthoDB" id="9797538at2"/>
<comment type="caution">
    <text evidence="4">The sequence shown here is derived from an EMBL/GenBank/DDBJ whole genome shotgun (WGS) entry which is preliminary data.</text>
</comment>
<dbReference type="EMBL" id="JASPDQ010000012">
    <property type="protein sequence ID" value="MDK8602026.1"/>
    <property type="molecule type" value="Genomic_DNA"/>
</dbReference>
<dbReference type="PANTHER" id="PTHR44196">
    <property type="entry name" value="DEHYDROGENASE/REDUCTASE SDR FAMILY MEMBER 7B"/>
    <property type="match status" value="1"/>
</dbReference>
<dbReference type="SUPFAM" id="SSF51735">
    <property type="entry name" value="NAD(P)-binding Rossmann-fold domains"/>
    <property type="match status" value="1"/>
</dbReference>
<keyword evidence="6" id="KW-1185">Reference proteome</keyword>
<dbReference type="Proteomes" id="UP001225576">
    <property type="component" value="Unassembled WGS sequence"/>
</dbReference>
<keyword evidence="2 4" id="KW-0560">Oxidoreductase</keyword>
<reference evidence="5" key="2">
    <citation type="submission" date="2023-05" db="EMBL/GenBank/DDBJ databases">
        <title>Genomic Catalog of Human Bladder Bacteria.</title>
        <authorList>
            <person name="Du J."/>
        </authorList>
    </citation>
    <scope>NUCLEOTIDE SEQUENCE</scope>
    <source>
        <strain evidence="5">UMB1304A</strain>
    </source>
</reference>
<evidence type="ECO:0000313" key="6">
    <source>
        <dbReference type="Proteomes" id="UP000054404"/>
    </source>
</evidence>
<dbReference type="PRINTS" id="PR00081">
    <property type="entry name" value="GDHRDH"/>
</dbReference>
<gene>
    <name evidence="4" type="primary">gno</name>
    <name evidence="4" type="ORF">AQZ59_01618</name>
    <name evidence="5" type="ORF">QP858_06100</name>
</gene>
<proteinExistence type="inferred from homology"/>
<evidence type="ECO:0000256" key="2">
    <source>
        <dbReference type="ARBA" id="ARBA00023002"/>
    </source>
</evidence>
<protein>
    <submittedName>
        <fullName evidence="4">Gluconate 5-dehydrogenase</fullName>
        <ecNumber evidence="4">1.1.1.69</ecNumber>
    </submittedName>
    <submittedName>
        <fullName evidence="5">SDR family NAD(P)-dependent oxidoreductase</fullName>
    </submittedName>
</protein>
<dbReference type="GO" id="GO:0008874">
    <property type="term" value="F:gluconate 5-dehydrogenase activity"/>
    <property type="evidence" value="ECO:0007669"/>
    <property type="project" value="UniProtKB-EC"/>
</dbReference>
<dbReference type="InterPro" id="IPR002347">
    <property type="entry name" value="SDR_fam"/>
</dbReference>
<sequence>MTHPTSLVRGRALITGGSSGLGLEFARQLAARGLDLVLVARDAERLARAAQELRGSGVSVETLPADLSDDDGVAAVAQRLGSSQSPVDVFVNNAGAGLYAKMATADASELVAGAELMGITPMVLGGAAAAAMKERGRGVIINTSSMSGAAPMGAYSAIKAFVRVWSDSLAIEVAPFGVQVVTFIPGWVRTEFHARTGVSTSSIPDFLWLDAQRVVAECLADADRGRTSSTPSKRFKLIGFLAKHAPAGAVAVAVKKLNKGRR</sequence>
<evidence type="ECO:0000256" key="1">
    <source>
        <dbReference type="ARBA" id="ARBA00006484"/>
    </source>
</evidence>
<dbReference type="PRINTS" id="PR00080">
    <property type="entry name" value="SDRFAMILY"/>
</dbReference>
<evidence type="ECO:0000313" key="5">
    <source>
        <dbReference type="EMBL" id="MDK8602026.1"/>
    </source>
</evidence>
<dbReference type="Pfam" id="PF00106">
    <property type="entry name" value="adh_short"/>
    <property type="match status" value="1"/>
</dbReference>
<reference evidence="4 6" key="1">
    <citation type="submission" date="2015-11" db="EMBL/GenBank/DDBJ databases">
        <title>Draft Genome Sequence of the Type Strain Trueperella bernardiae LCDC 89-0504T, Isolated from Blood Culture.</title>
        <authorList>
            <person name="Bernier A.-M."/>
            <person name="Bernard K."/>
        </authorList>
    </citation>
    <scope>NUCLEOTIDE SEQUENCE [LARGE SCALE GENOMIC DNA]</scope>
    <source>
        <strain evidence="4 6">LCDC 89-0504</strain>
    </source>
</reference>
<dbReference type="RefSeq" id="WP_062614138.1">
    <property type="nucleotide sequence ID" value="NZ_JAMQRX010000013.1"/>
</dbReference>
<dbReference type="PANTHER" id="PTHR44196:SF2">
    <property type="entry name" value="SHORT-CHAIN DEHYDROGENASE-RELATED"/>
    <property type="match status" value="1"/>
</dbReference>
<dbReference type="STRING" id="59561.AQZ59_01618"/>
<dbReference type="Proteomes" id="UP000054404">
    <property type="component" value="Unassembled WGS sequence"/>
</dbReference>
<dbReference type="EMBL" id="LNIZ01000009">
    <property type="protein sequence ID" value="KTF03490.1"/>
    <property type="molecule type" value="Genomic_DNA"/>
</dbReference>
<organism evidence="4 6">
    <name type="scientific">Trueperella bernardiae</name>
    <dbReference type="NCBI Taxonomy" id="59561"/>
    <lineage>
        <taxon>Bacteria</taxon>
        <taxon>Bacillati</taxon>
        <taxon>Actinomycetota</taxon>
        <taxon>Actinomycetes</taxon>
        <taxon>Actinomycetales</taxon>
        <taxon>Actinomycetaceae</taxon>
        <taxon>Trueperella</taxon>
    </lineage>
</organism>
<name>A0A0W1KHR7_9ACTO</name>
<dbReference type="Gene3D" id="3.40.50.720">
    <property type="entry name" value="NAD(P)-binding Rossmann-like Domain"/>
    <property type="match status" value="1"/>
</dbReference>
<dbReference type="InterPro" id="IPR036291">
    <property type="entry name" value="NAD(P)-bd_dom_sf"/>
</dbReference>
<dbReference type="GO" id="GO:0016020">
    <property type="term" value="C:membrane"/>
    <property type="evidence" value="ECO:0007669"/>
    <property type="project" value="TreeGrafter"/>
</dbReference>
<dbReference type="AlphaFoldDB" id="A0A0W1KHR7"/>
<evidence type="ECO:0000256" key="3">
    <source>
        <dbReference type="RuleBase" id="RU000363"/>
    </source>
</evidence>
<dbReference type="PIRSF" id="PIRSF000126">
    <property type="entry name" value="11-beta-HSD1"/>
    <property type="match status" value="1"/>
</dbReference>
<evidence type="ECO:0000313" key="4">
    <source>
        <dbReference type="EMBL" id="KTF03490.1"/>
    </source>
</evidence>